<dbReference type="AlphaFoldDB" id="A0A2R6XVA1"/>
<accession>A0A2R6XVA1</accession>
<dbReference type="Proteomes" id="UP000244005">
    <property type="component" value="Unassembled WGS sequence"/>
</dbReference>
<dbReference type="EMBL" id="KZ772673">
    <property type="protein sequence ID" value="PTQ50006.1"/>
    <property type="molecule type" value="Genomic_DNA"/>
</dbReference>
<keyword evidence="2" id="KW-1185">Reference proteome</keyword>
<sequence length="54" mass="6370">MSIVQCSCCGPCIRDDPSGEDDMEDRAMEVQFRPCREEEQLERRGWKMSGSWLW</sequence>
<gene>
    <name evidence="1" type="ORF">MARPO_0001s0067</name>
</gene>
<reference evidence="2" key="1">
    <citation type="journal article" date="2017" name="Cell">
        <title>Insights into land plant evolution garnered from the Marchantia polymorpha genome.</title>
        <authorList>
            <person name="Bowman J.L."/>
            <person name="Kohchi T."/>
            <person name="Yamato K.T."/>
            <person name="Jenkins J."/>
            <person name="Shu S."/>
            <person name="Ishizaki K."/>
            <person name="Yamaoka S."/>
            <person name="Nishihama R."/>
            <person name="Nakamura Y."/>
            <person name="Berger F."/>
            <person name="Adam C."/>
            <person name="Aki S.S."/>
            <person name="Althoff F."/>
            <person name="Araki T."/>
            <person name="Arteaga-Vazquez M.A."/>
            <person name="Balasubrmanian S."/>
            <person name="Barry K."/>
            <person name="Bauer D."/>
            <person name="Boehm C.R."/>
            <person name="Briginshaw L."/>
            <person name="Caballero-Perez J."/>
            <person name="Catarino B."/>
            <person name="Chen F."/>
            <person name="Chiyoda S."/>
            <person name="Chovatia M."/>
            <person name="Davies K.M."/>
            <person name="Delmans M."/>
            <person name="Demura T."/>
            <person name="Dierschke T."/>
            <person name="Dolan L."/>
            <person name="Dorantes-Acosta A.E."/>
            <person name="Eklund D.M."/>
            <person name="Florent S.N."/>
            <person name="Flores-Sandoval E."/>
            <person name="Fujiyama A."/>
            <person name="Fukuzawa H."/>
            <person name="Galik B."/>
            <person name="Grimanelli D."/>
            <person name="Grimwood J."/>
            <person name="Grossniklaus U."/>
            <person name="Hamada T."/>
            <person name="Haseloff J."/>
            <person name="Hetherington A.J."/>
            <person name="Higo A."/>
            <person name="Hirakawa Y."/>
            <person name="Hundley H.N."/>
            <person name="Ikeda Y."/>
            <person name="Inoue K."/>
            <person name="Inoue S.I."/>
            <person name="Ishida S."/>
            <person name="Jia Q."/>
            <person name="Kakita M."/>
            <person name="Kanazawa T."/>
            <person name="Kawai Y."/>
            <person name="Kawashima T."/>
            <person name="Kennedy M."/>
            <person name="Kinose K."/>
            <person name="Kinoshita T."/>
            <person name="Kohara Y."/>
            <person name="Koide E."/>
            <person name="Komatsu K."/>
            <person name="Kopischke S."/>
            <person name="Kubo M."/>
            <person name="Kyozuka J."/>
            <person name="Lagercrantz U."/>
            <person name="Lin S.S."/>
            <person name="Lindquist E."/>
            <person name="Lipzen A.M."/>
            <person name="Lu C.W."/>
            <person name="De Luna E."/>
            <person name="Martienssen R.A."/>
            <person name="Minamino N."/>
            <person name="Mizutani M."/>
            <person name="Mizutani M."/>
            <person name="Mochizuki N."/>
            <person name="Monte I."/>
            <person name="Mosher R."/>
            <person name="Nagasaki H."/>
            <person name="Nakagami H."/>
            <person name="Naramoto S."/>
            <person name="Nishitani K."/>
            <person name="Ohtani M."/>
            <person name="Okamoto T."/>
            <person name="Okumura M."/>
            <person name="Phillips J."/>
            <person name="Pollak B."/>
            <person name="Reinders A."/>
            <person name="Rovekamp M."/>
            <person name="Sano R."/>
            <person name="Sawa S."/>
            <person name="Schmid M.W."/>
            <person name="Shirakawa M."/>
            <person name="Solano R."/>
            <person name="Spunde A."/>
            <person name="Suetsugu N."/>
            <person name="Sugano S."/>
            <person name="Sugiyama A."/>
            <person name="Sun R."/>
            <person name="Suzuki Y."/>
            <person name="Takenaka M."/>
            <person name="Takezawa D."/>
            <person name="Tomogane H."/>
            <person name="Tsuzuki M."/>
            <person name="Ueda T."/>
            <person name="Umeda M."/>
            <person name="Ward J.M."/>
            <person name="Watanabe Y."/>
            <person name="Yazaki K."/>
            <person name="Yokoyama R."/>
            <person name="Yoshitake Y."/>
            <person name="Yotsui I."/>
            <person name="Zachgo S."/>
            <person name="Schmutz J."/>
        </authorList>
    </citation>
    <scope>NUCLEOTIDE SEQUENCE [LARGE SCALE GENOMIC DNA]</scope>
    <source>
        <strain evidence="2">Tak-1</strain>
    </source>
</reference>
<protein>
    <submittedName>
        <fullName evidence="1">Uncharacterized protein</fullName>
    </submittedName>
</protein>
<organism evidence="1 2">
    <name type="scientific">Marchantia polymorpha</name>
    <name type="common">Common liverwort</name>
    <name type="synonym">Marchantia aquatica</name>
    <dbReference type="NCBI Taxonomy" id="3197"/>
    <lineage>
        <taxon>Eukaryota</taxon>
        <taxon>Viridiplantae</taxon>
        <taxon>Streptophyta</taxon>
        <taxon>Embryophyta</taxon>
        <taxon>Marchantiophyta</taxon>
        <taxon>Marchantiopsida</taxon>
        <taxon>Marchantiidae</taxon>
        <taxon>Marchantiales</taxon>
        <taxon>Marchantiaceae</taxon>
        <taxon>Marchantia</taxon>
    </lineage>
</organism>
<evidence type="ECO:0000313" key="1">
    <source>
        <dbReference type="EMBL" id="PTQ50006.1"/>
    </source>
</evidence>
<evidence type="ECO:0000313" key="2">
    <source>
        <dbReference type="Proteomes" id="UP000244005"/>
    </source>
</evidence>
<dbReference type="Gramene" id="Mp1g17270.1">
    <property type="protein sequence ID" value="Mp1g17270.1.cds"/>
    <property type="gene ID" value="Mp1g17270"/>
</dbReference>
<name>A0A2R6XVA1_MARPO</name>
<proteinExistence type="predicted"/>